<name>A0ABY9TXB7_9GAMM</name>
<keyword evidence="1" id="KW-0802">TPR repeat</keyword>
<dbReference type="RefSeq" id="WP_348392559.1">
    <property type="nucleotide sequence ID" value="NZ_CP134145.1"/>
</dbReference>
<evidence type="ECO:0008006" key="5">
    <source>
        <dbReference type="Google" id="ProtNLM"/>
    </source>
</evidence>
<evidence type="ECO:0000313" key="4">
    <source>
        <dbReference type="Proteomes" id="UP001258994"/>
    </source>
</evidence>
<feature type="transmembrane region" description="Helical" evidence="2">
    <location>
        <begin position="117"/>
        <end position="139"/>
    </location>
</feature>
<evidence type="ECO:0000256" key="1">
    <source>
        <dbReference type="PROSITE-ProRule" id="PRU00339"/>
    </source>
</evidence>
<evidence type="ECO:0000256" key="2">
    <source>
        <dbReference type="SAM" id="Phobius"/>
    </source>
</evidence>
<gene>
    <name evidence="3" type="ORF">RGQ13_05480</name>
</gene>
<keyword evidence="2" id="KW-0472">Membrane</keyword>
<accession>A0ABY9TXB7</accession>
<dbReference type="Gene3D" id="1.25.40.10">
    <property type="entry name" value="Tetratricopeptide repeat domain"/>
    <property type="match status" value="1"/>
</dbReference>
<feature type="transmembrane region" description="Helical" evidence="2">
    <location>
        <begin position="59"/>
        <end position="82"/>
    </location>
</feature>
<dbReference type="PROSITE" id="PS50005">
    <property type="entry name" value="TPR"/>
    <property type="match status" value="1"/>
</dbReference>
<keyword evidence="2" id="KW-0812">Transmembrane</keyword>
<evidence type="ECO:0000313" key="3">
    <source>
        <dbReference type="EMBL" id="WNC73447.1"/>
    </source>
</evidence>
<reference evidence="4" key="1">
    <citation type="submission" date="2023-09" db="EMBL/GenBank/DDBJ databases">
        <authorList>
            <person name="Li S."/>
            <person name="Li X."/>
            <person name="Zhang C."/>
            <person name="Zhao Z."/>
        </authorList>
    </citation>
    <scope>NUCLEOTIDE SEQUENCE [LARGE SCALE GENOMIC DNA]</scope>
    <source>
        <strain evidence="4">SQ149</strain>
    </source>
</reference>
<keyword evidence="2" id="KW-1133">Transmembrane helix</keyword>
<keyword evidence="4" id="KW-1185">Reference proteome</keyword>
<protein>
    <recommendedName>
        <fullName evidence="5">Adenylate cyclase</fullName>
    </recommendedName>
</protein>
<dbReference type="EMBL" id="CP134145">
    <property type="protein sequence ID" value="WNC73447.1"/>
    <property type="molecule type" value="Genomic_DNA"/>
</dbReference>
<dbReference type="InterPro" id="IPR019734">
    <property type="entry name" value="TPR_rpt"/>
</dbReference>
<feature type="repeat" description="TPR" evidence="1">
    <location>
        <begin position="429"/>
        <end position="462"/>
    </location>
</feature>
<sequence>MAVPEDTKQSQQKNFGFANFWHELRRRHVVRIATVYLIVAWLVIQVASTTFSSFGIPTWAFRMVVLMVALGFPISLIVAWAFELTPEGLKTTKSAQANIEQYQVAKNTAFHKKRSKLSIIFAAVIPSTIFGSLAIYFYLSGNTSQQASKVDNVVMQSIAVLPFINMSAISENAFFASGVHEDVLTNLSHIENLHVTSRTSATRYIDTKLTMPEIGKELRVRYILEGSVRRIDNYVRVTVQLIDTLTDTHLWANNYDRELVDVFAVQSAIAKDISNALHLELQPDTVKVQQGLPTRSIKAYDYFIKAQSIERSIPETEDTLLQQYELLVKATEEDPSYVQAWGFLNEVCDHLIRNINQLAWFANDNQQLRHKTFTRQAKVALDKAISLEPNNVETLLAMASDSVAELKPEFRLERKKTIDKALALYPENAMVWYVLGWWHNLGGNIAEADAAFIKALEFDPIHARILNGALIHFQGNSDAKIASMLFERLDKTLNKADDFAKLANIYLQLLGTADESLIAQIYQPSVEINAYDSLMSFWLFNNNYEQALQVGNNATIAEGVSLMPSFEYFQVKARTLNLYQFLGDETQANRIATEILDAQQYLPEIIVISKSGFDAILAQAYYQLGNTEKYQQLATKILNNNNTNYDTYHYNKFLLLNATDTNAAAKLIISHKDSKLFYSSINNVALNHIYFRKLLLHPDIEKYLVEQNKWLKYLSTRVPEYEKYKNN</sequence>
<dbReference type="Proteomes" id="UP001258994">
    <property type="component" value="Chromosome"/>
</dbReference>
<dbReference type="Gene3D" id="3.40.50.10610">
    <property type="entry name" value="ABC-type transport auxiliary lipoprotein component"/>
    <property type="match status" value="1"/>
</dbReference>
<feature type="transmembrane region" description="Helical" evidence="2">
    <location>
        <begin position="29"/>
        <end position="47"/>
    </location>
</feature>
<dbReference type="SUPFAM" id="SSF48439">
    <property type="entry name" value="Protein prenylyltransferase"/>
    <property type="match status" value="1"/>
</dbReference>
<dbReference type="InterPro" id="IPR011990">
    <property type="entry name" value="TPR-like_helical_dom_sf"/>
</dbReference>
<proteinExistence type="predicted"/>
<organism evidence="3 4">
    <name type="scientific">Thalassotalea psychrophila</name>
    <dbReference type="NCBI Taxonomy" id="3065647"/>
    <lineage>
        <taxon>Bacteria</taxon>
        <taxon>Pseudomonadati</taxon>
        <taxon>Pseudomonadota</taxon>
        <taxon>Gammaproteobacteria</taxon>
        <taxon>Alteromonadales</taxon>
        <taxon>Colwelliaceae</taxon>
        <taxon>Thalassotalea</taxon>
    </lineage>
</organism>